<dbReference type="SMART" id="SM00490">
    <property type="entry name" value="HELICc"/>
    <property type="match status" value="1"/>
</dbReference>
<sequence>MDIEELKDHISTYAVRIIEERGIKTLFPPQVEAVKAGLFTRKNMVIAIPTASGKTLLAELAMVREIIEGGKCLYVVPLRALAMEKYEEFRKWEKIGAKVGMSIGDYESRDEWLSENDIVVTTSEKADSLMRNRAGWLKDVTCLVVDEVHLLDSAKRGATLEILMAKMRKVCNPRIIALSATIPNADEIAAWLDAVCVKSDWRPVPLFEGIFFNGRLEFYADGVLTEQRKIGKDIMALVLDCLEQGGQVLVFDSTRRNAESTALKLAQRVFRYIDSNEDIAKAVLEENEGEMSQRLADCIRMGTAFHHAGLLNSQRTAVEKAFREGRVKVVVATPTLAAGVNLPARRVIIKSYHRFGGYASEPIKTIEYKQMVGRAGRPGLDERGEAVVIVRSNRSREEVLNRYIFGEVERITSKLGAENHLRFHTLALSSDFRSIDALENFFESTFFFHQNEISARYELERILLQLERWEMLEFGENSISVTELGDMVSRLYIDPLTGFMFYSELSKRDEFTEIAALHLICRTPDMENLYIKKSDDWVEEEAIAFMDELTYAPSPYSADYDWFLAEVKTAMCLHEWINESDEDEICEKYGIAPGDLMRVVETAEWLAYALSKIAAFINHAQKSFFSGLVKRIKYGVKEELLDLVEIKGIGRARARKLYTAGIRNRRELVENRQKAAVVIGKRVAEKAIAQIENDLKRGG</sequence>
<evidence type="ECO:0000256" key="1">
    <source>
        <dbReference type="ARBA" id="ARBA00022741"/>
    </source>
</evidence>
<dbReference type="Gene3D" id="1.10.150.20">
    <property type="entry name" value="5' to 3' exonuclease, C-terminal subdomain"/>
    <property type="match status" value="1"/>
</dbReference>
<dbReference type="AlphaFoldDB" id="F2KRA3"/>
<dbReference type="CDD" id="cd18795">
    <property type="entry name" value="SF2_C_Ski2"/>
    <property type="match status" value="1"/>
</dbReference>
<name>F2KRA3_ARCVS</name>
<keyword evidence="7 10" id="KW-0234">DNA repair</keyword>
<dbReference type="InterPro" id="IPR050474">
    <property type="entry name" value="Hel308_SKI2-like"/>
</dbReference>
<evidence type="ECO:0000256" key="3">
    <source>
        <dbReference type="ARBA" id="ARBA00022801"/>
    </source>
</evidence>
<dbReference type="GO" id="GO:0016887">
    <property type="term" value="F:ATP hydrolysis activity"/>
    <property type="evidence" value="ECO:0007669"/>
    <property type="project" value="RHEA"/>
</dbReference>
<comment type="similarity">
    <text evidence="10">Belongs to the helicase family. Hel308 subfamily.</text>
</comment>
<feature type="domain" description="Helicase C-terminal" evidence="12">
    <location>
        <begin position="233"/>
        <end position="429"/>
    </location>
</feature>
<keyword evidence="3 10" id="KW-0378">Hydrolase</keyword>
<keyword evidence="4 10" id="KW-0347">Helicase</keyword>
<dbReference type="InterPro" id="IPR011545">
    <property type="entry name" value="DEAD/DEAH_box_helicase_dom"/>
</dbReference>
<dbReference type="PROSITE" id="PS51194">
    <property type="entry name" value="HELICASE_CTER"/>
    <property type="match status" value="1"/>
</dbReference>
<comment type="function">
    <text evidence="10">DNA-dependent ATPase and 3'-5' DNA helicase that may be involved in repair of stalled replication forks.</text>
</comment>
<evidence type="ECO:0000313" key="13">
    <source>
        <dbReference type="EMBL" id="AEA47837.1"/>
    </source>
</evidence>
<evidence type="ECO:0000256" key="2">
    <source>
        <dbReference type="ARBA" id="ARBA00022763"/>
    </source>
</evidence>
<dbReference type="SUPFAM" id="SSF158702">
    <property type="entry name" value="Sec63 N-terminal domain-like"/>
    <property type="match status" value="1"/>
</dbReference>
<feature type="domain" description="Helicase ATP-binding" evidence="11">
    <location>
        <begin position="35"/>
        <end position="200"/>
    </location>
</feature>
<dbReference type="InterPro" id="IPR048772">
    <property type="entry name" value="Hel308-like_dom4"/>
</dbReference>
<dbReference type="EMBL" id="CP002588">
    <property type="protein sequence ID" value="AEA47837.1"/>
    <property type="molecule type" value="Genomic_DNA"/>
</dbReference>
<dbReference type="GO" id="GO:0006281">
    <property type="term" value="P:DNA repair"/>
    <property type="evidence" value="ECO:0007669"/>
    <property type="project" value="UniProtKB-UniRule"/>
</dbReference>
<comment type="catalytic activity">
    <reaction evidence="9 10">
        <text>Couples ATP hydrolysis with the unwinding of duplex DNA by translocating in the 3'-5' direction.</text>
        <dbReference type="EC" id="5.6.2.4"/>
    </reaction>
</comment>
<dbReference type="GO" id="GO:0043138">
    <property type="term" value="F:3'-5' DNA helicase activity"/>
    <property type="evidence" value="ECO:0007669"/>
    <property type="project" value="UniProtKB-UniRule"/>
</dbReference>
<dbReference type="HOGENOM" id="CLU_006553_3_0_2"/>
<dbReference type="Pfam" id="PF00271">
    <property type="entry name" value="Helicase_C"/>
    <property type="match status" value="1"/>
</dbReference>
<evidence type="ECO:0000256" key="7">
    <source>
        <dbReference type="ARBA" id="ARBA00023204"/>
    </source>
</evidence>
<dbReference type="SMART" id="SM00487">
    <property type="entry name" value="DEXDc"/>
    <property type="match status" value="1"/>
</dbReference>
<reference evidence="13 14" key="1">
    <citation type="submission" date="2011-03" db="EMBL/GenBank/DDBJ databases">
        <title>The complete genome of Archaeoglobus veneficus SNP6.</title>
        <authorList>
            <consortium name="US DOE Joint Genome Institute (JGI-PGF)"/>
            <person name="Lucas S."/>
            <person name="Copeland A."/>
            <person name="Lapidus A."/>
            <person name="Bruce D."/>
            <person name="Goodwin L."/>
            <person name="Pitluck S."/>
            <person name="Kyrpides N."/>
            <person name="Mavromatis K."/>
            <person name="Pagani I."/>
            <person name="Ivanova N."/>
            <person name="Mikhailova N."/>
            <person name="Lu M."/>
            <person name="Detter J.C."/>
            <person name="Tapia R."/>
            <person name="Han C."/>
            <person name="Land M."/>
            <person name="Hauser L."/>
            <person name="Markowitz V."/>
            <person name="Cheng J.-F."/>
            <person name="Hugenholtz P."/>
            <person name="Woyke T."/>
            <person name="Wu D."/>
            <person name="Spring S."/>
            <person name="Brambilla E."/>
            <person name="Klenk H.-P."/>
            <person name="Eisen J.A."/>
        </authorList>
    </citation>
    <scope>NUCLEOTIDE SEQUENCE [LARGE SCALE GENOMIC DNA]</scope>
    <source>
        <strain>SNP6</strain>
    </source>
</reference>
<evidence type="ECO:0000256" key="10">
    <source>
        <dbReference type="HAMAP-Rule" id="MF_00442"/>
    </source>
</evidence>
<dbReference type="STRING" id="693661.Arcve_1842"/>
<dbReference type="PANTHER" id="PTHR47961:SF10">
    <property type="entry name" value="ATP-DEPENDENT DNA HELICASE HEL308"/>
    <property type="match status" value="1"/>
</dbReference>
<keyword evidence="5 10" id="KW-0067">ATP-binding</keyword>
<dbReference type="eggNOG" id="arCOG00553">
    <property type="taxonomic scope" value="Archaea"/>
</dbReference>
<protein>
    <recommendedName>
        <fullName evidence="10">ATP-dependent DNA helicase Hel308</fullName>
        <ecNumber evidence="10">5.6.2.4</ecNumber>
    </recommendedName>
    <alternativeName>
        <fullName evidence="10">DNA 3'-5' helicase Hel308</fullName>
    </alternativeName>
</protein>
<dbReference type="InterPro" id="IPR027417">
    <property type="entry name" value="P-loop_NTPase"/>
</dbReference>
<keyword evidence="2 10" id="KW-0227">DNA damage</keyword>
<dbReference type="InterPro" id="IPR036390">
    <property type="entry name" value="WH_DNA-bd_sf"/>
</dbReference>
<accession>F2KRA3</accession>
<dbReference type="EC" id="5.6.2.4" evidence="10"/>
<proteinExistence type="inferred from homology"/>
<feature type="binding site" evidence="10">
    <location>
        <position position="30"/>
    </location>
    <ligand>
        <name>ATP</name>
        <dbReference type="ChEBI" id="CHEBI:30616"/>
    </ligand>
</feature>
<comment type="catalytic activity">
    <reaction evidence="10">
        <text>ATP + H2O = ADP + phosphate + H(+)</text>
        <dbReference type="Rhea" id="RHEA:13065"/>
        <dbReference type="ChEBI" id="CHEBI:15377"/>
        <dbReference type="ChEBI" id="CHEBI:15378"/>
        <dbReference type="ChEBI" id="CHEBI:30616"/>
        <dbReference type="ChEBI" id="CHEBI:43474"/>
        <dbReference type="ChEBI" id="CHEBI:456216"/>
        <dbReference type="EC" id="5.6.2.4"/>
    </reaction>
</comment>
<keyword evidence="14" id="KW-1185">Reference proteome</keyword>
<evidence type="ECO:0000256" key="4">
    <source>
        <dbReference type="ARBA" id="ARBA00022806"/>
    </source>
</evidence>
<dbReference type="PROSITE" id="PS51192">
    <property type="entry name" value="HELICASE_ATP_BIND_1"/>
    <property type="match status" value="1"/>
</dbReference>
<keyword evidence="8 10" id="KW-0413">Isomerase</keyword>
<dbReference type="CDD" id="cd18028">
    <property type="entry name" value="DEXHc_archSki2"/>
    <property type="match status" value="1"/>
</dbReference>
<dbReference type="SUPFAM" id="SSF46785">
    <property type="entry name" value="Winged helix' DNA-binding domain"/>
    <property type="match status" value="1"/>
</dbReference>
<dbReference type="Pfam" id="PF00270">
    <property type="entry name" value="DEAD"/>
    <property type="match status" value="1"/>
</dbReference>
<evidence type="ECO:0000256" key="6">
    <source>
        <dbReference type="ARBA" id="ARBA00023125"/>
    </source>
</evidence>
<dbReference type="Pfam" id="PF21280">
    <property type="entry name" value="Helicase_dom4_arc"/>
    <property type="match status" value="1"/>
</dbReference>
<dbReference type="OrthoDB" id="371946at2157"/>
<evidence type="ECO:0000259" key="11">
    <source>
        <dbReference type="PROSITE" id="PS51192"/>
    </source>
</evidence>
<dbReference type="Gene3D" id="1.10.3380.30">
    <property type="match status" value="1"/>
</dbReference>
<dbReference type="GO" id="GO:0003677">
    <property type="term" value="F:DNA binding"/>
    <property type="evidence" value="ECO:0007669"/>
    <property type="project" value="UniProtKB-UniRule"/>
</dbReference>
<gene>
    <name evidence="10" type="primary">hel308</name>
    <name evidence="13" type="ordered locus">Arcve_1842</name>
</gene>
<organism evidence="13 14">
    <name type="scientific">Archaeoglobus veneficus (strain DSM 11195 / SNP6)</name>
    <dbReference type="NCBI Taxonomy" id="693661"/>
    <lineage>
        <taxon>Archaea</taxon>
        <taxon>Methanobacteriati</taxon>
        <taxon>Methanobacteriota</taxon>
        <taxon>Archaeoglobi</taxon>
        <taxon>Archaeoglobales</taxon>
        <taxon>Archaeoglobaceae</taxon>
        <taxon>Archaeoglobus</taxon>
    </lineage>
</organism>
<evidence type="ECO:0000256" key="9">
    <source>
        <dbReference type="ARBA" id="ARBA00034617"/>
    </source>
</evidence>
<dbReference type="PANTHER" id="PTHR47961">
    <property type="entry name" value="DNA POLYMERASE THETA, PUTATIVE (AFU_ORTHOLOGUE AFUA_1G05260)-RELATED"/>
    <property type="match status" value="1"/>
</dbReference>
<dbReference type="SUPFAM" id="SSF52540">
    <property type="entry name" value="P-loop containing nucleoside triphosphate hydrolases"/>
    <property type="match status" value="1"/>
</dbReference>
<dbReference type="Gene3D" id="3.40.50.300">
    <property type="entry name" value="P-loop containing nucleotide triphosphate hydrolases"/>
    <property type="match status" value="2"/>
</dbReference>
<dbReference type="InterPro" id="IPR022965">
    <property type="entry name" value="Helicase_Hel308"/>
</dbReference>
<dbReference type="GeneID" id="10394972"/>
<dbReference type="RefSeq" id="WP_013684493.1">
    <property type="nucleotide sequence ID" value="NC_015320.1"/>
</dbReference>
<dbReference type="KEGG" id="ave:Arcve_1842"/>
<dbReference type="Proteomes" id="UP000008136">
    <property type="component" value="Chromosome"/>
</dbReference>
<dbReference type="InterPro" id="IPR001650">
    <property type="entry name" value="Helicase_C-like"/>
</dbReference>
<keyword evidence="6 10" id="KW-0238">DNA-binding</keyword>
<evidence type="ECO:0000256" key="8">
    <source>
        <dbReference type="ARBA" id="ARBA00023235"/>
    </source>
</evidence>
<keyword evidence="1 10" id="KW-0547">Nucleotide-binding</keyword>
<comment type="subunit">
    <text evidence="10">Monomer.</text>
</comment>
<dbReference type="GO" id="GO:0005524">
    <property type="term" value="F:ATP binding"/>
    <property type="evidence" value="ECO:0007669"/>
    <property type="project" value="UniProtKB-UniRule"/>
</dbReference>
<dbReference type="InterPro" id="IPR014001">
    <property type="entry name" value="Helicase_ATP-bd"/>
</dbReference>
<dbReference type="HAMAP" id="MF_00442">
    <property type="entry name" value="Helicase_Hel308"/>
    <property type="match status" value="1"/>
</dbReference>
<evidence type="ECO:0000259" key="12">
    <source>
        <dbReference type="PROSITE" id="PS51194"/>
    </source>
</evidence>
<evidence type="ECO:0000256" key="5">
    <source>
        <dbReference type="ARBA" id="ARBA00022840"/>
    </source>
</evidence>
<evidence type="ECO:0000313" key="14">
    <source>
        <dbReference type="Proteomes" id="UP000008136"/>
    </source>
</evidence>